<sequence length="136" mass="14775">MVADLPYRFEVAANLEAVCNGGDWNIPQLPPGEDYAGPTDHQATECTCSTVTYSLVSACAVCQQRDFASRNAKKGKYNPEKMRFDMAASPAPLNPAFTALLVPPVHQELKLYVRLSAKLQSIALHLSLTTFCPGSD</sequence>
<dbReference type="Proteomes" id="UP001050691">
    <property type="component" value="Unassembled WGS sequence"/>
</dbReference>
<evidence type="ECO:0000313" key="1">
    <source>
        <dbReference type="EMBL" id="GJJ10133.1"/>
    </source>
</evidence>
<reference evidence="1" key="1">
    <citation type="submission" date="2021-10" db="EMBL/GenBank/DDBJ databases">
        <title>De novo Genome Assembly of Clathrus columnatus (Basidiomycota, Fungi) Using Illumina and Nanopore Sequence Data.</title>
        <authorList>
            <person name="Ogiso-Tanaka E."/>
            <person name="Itagaki H."/>
            <person name="Hosoya T."/>
            <person name="Hosaka K."/>
        </authorList>
    </citation>
    <scope>NUCLEOTIDE SEQUENCE</scope>
    <source>
        <strain evidence="1">MO-923</strain>
    </source>
</reference>
<keyword evidence="2" id="KW-1185">Reference proteome</keyword>
<organism evidence="1 2">
    <name type="scientific">Clathrus columnatus</name>
    <dbReference type="NCBI Taxonomy" id="1419009"/>
    <lineage>
        <taxon>Eukaryota</taxon>
        <taxon>Fungi</taxon>
        <taxon>Dikarya</taxon>
        <taxon>Basidiomycota</taxon>
        <taxon>Agaricomycotina</taxon>
        <taxon>Agaricomycetes</taxon>
        <taxon>Phallomycetidae</taxon>
        <taxon>Phallales</taxon>
        <taxon>Clathraceae</taxon>
        <taxon>Clathrus</taxon>
    </lineage>
</organism>
<dbReference type="EMBL" id="BPWL01000005">
    <property type="protein sequence ID" value="GJJ10133.1"/>
    <property type="molecule type" value="Genomic_DNA"/>
</dbReference>
<evidence type="ECO:0000313" key="2">
    <source>
        <dbReference type="Proteomes" id="UP001050691"/>
    </source>
</evidence>
<proteinExistence type="predicted"/>
<accession>A0AAV5AAC5</accession>
<comment type="caution">
    <text evidence="1">The sequence shown here is derived from an EMBL/GenBank/DDBJ whole genome shotgun (WGS) entry which is preliminary data.</text>
</comment>
<dbReference type="AlphaFoldDB" id="A0AAV5AAC5"/>
<gene>
    <name evidence="1" type="ORF">Clacol_004359</name>
</gene>
<name>A0AAV5AAC5_9AGAM</name>
<protein>
    <submittedName>
        <fullName evidence="1">Uncharacterized protein</fullName>
    </submittedName>
</protein>